<feature type="compositionally biased region" description="Polar residues" evidence="1">
    <location>
        <begin position="103"/>
        <end position="115"/>
    </location>
</feature>
<comment type="caution">
    <text evidence="2">The sequence shown here is derived from an EMBL/GenBank/DDBJ whole genome shotgun (WGS) entry which is preliminary data.</text>
</comment>
<dbReference type="AlphaFoldDB" id="A0AAJ0CE27"/>
<organism evidence="2 3">
    <name type="scientific">Conoideocrella luteorostrata</name>
    <dbReference type="NCBI Taxonomy" id="1105319"/>
    <lineage>
        <taxon>Eukaryota</taxon>
        <taxon>Fungi</taxon>
        <taxon>Dikarya</taxon>
        <taxon>Ascomycota</taxon>
        <taxon>Pezizomycotina</taxon>
        <taxon>Sordariomycetes</taxon>
        <taxon>Hypocreomycetidae</taxon>
        <taxon>Hypocreales</taxon>
        <taxon>Clavicipitaceae</taxon>
        <taxon>Conoideocrella</taxon>
    </lineage>
</organism>
<protein>
    <submittedName>
        <fullName evidence="2">Uncharacterized protein</fullName>
    </submittedName>
</protein>
<evidence type="ECO:0000313" key="2">
    <source>
        <dbReference type="EMBL" id="KAK2591271.1"/>
    </source>
</evidence>
<proteinExistence type="predicted"/>
<feature type="compositionally biased region" description="Acidic residues" evidence="1">
    <location>
        <begin position="371"/>
        <end position="382"/>
    </location>
</feature>
<accession>A0AAJ0CE27</accession>
<reference evidence="2" key="1">
    <citation type="submission" date="2023-06" db="EMBL/GenBank/DDBJ databases">
        <title>Conoideocrella luteorostrata (Hypocreales: Clavicipitaceae), a potential biocontrol fungus for elongate hemlock scale in United States Christmas tree production areas.</title>
        <authorList>
            <person name="Barrett H."/>
            <person name="Lovett B."/>
            <person name="Macias A.M."/>
            <person name="Stajich J.E."/>
            <person name="Kasson M.T."/>
        </authorList>
    </citation>
    <scope>NUCLEOTIDE SEQUENCE</scope>
    <source>
        <strain evidence="2">ARSEF 14590</strain>
    </source>
</reference>
<feature type="region of interest" description="Disordered" evidence="1">
    <location>
        <begin position="220"/>
        <end position="243"/>
    </location>
</feature>
<feature type="region of interest" description="Disordered" evidence="1">
    <location>
        <begin position="78"/>
        <end position="160"/>
    </location>
</feature>
<dbReference type="Proteomes" id="UP001251528">
    <property type="component" value="Unassembled WGS sequence"/>
</dbReference>
<evidence type="ECO:0000256" key="1">
    <source>
        <dbReference type="SAM" id="MobiDB-lite"/>
    </source>
</evidence>
<feature type="compositionally biased region" description="Polar residues" evidence="1">
    <location>
        <begin position="134"/>
        <end position="146"/>
    </location>
</feature>
<gene>
    <name evidence="2" type="ORF">QQS21_011052</name>
</gene>
<feature type="region of interest" description="Disordered" evidence="1">
    <location>
        <begin position="366"/>
        <end position="405"/>
    </location>
</feature>
<feature type="compositionally biased region" description="Low complexity" evidence="1">
    <location>
        <begin position="221"/>
        <end position="235"/>
    </location>
</feature>
<evidence type="ECO:0000313" key="3">
    <source>
        <dbReference type="Proteomes" id="UP001251528"/>
    </source>
</evidence>
<keyword evidence="3" id="KW-1185">Reference proteome</keyword>
<dbReference type="EMBL" id="JASWJB010000349">
    <property type="protein sequence ID" value="KAK2591271.1"/>
    <property type="molecule type" value="Genomic_DNA"/>
</dbReference>
<sequence>MASSHDKLSDVPVVGRLRDLFRKKRGVDPDGHDIRELLRRDRGDLLKEFERIVASQRASESLSSSNELHLAVSYSYVSASTQTDVSEEPATPVEPGLDDTTREATNCTSSSTQTDVPKEPGTPVGPERDGAMSEATNCTSSSTQTDVEPATPVGPEGDGAMLEATNCTSSSTQTDVPKDPGTPVGLGLDGATRETTNYTSASTQVDPIIVEENISGIITQPTAPDAPSRSASPASDVSGTTKNETFRFGNVAEGTKTPRSTLLAVPIRKTRSIQSLSAQSISSSPPRPKAPVAVRSHRYIFDDGVNEFLLQKTSRLPFNGRNVVVRLPPERLSIAERVEIQLPPQRILPARGIVEKRRRLQALLGERSEATADEGDVEDNEEDVKSSAASKPFNPASWYGAQFRF</sequence>
<name>A0AAJ0CE27_9HYPO</name>